<proteinExistence type="predicted"/>
<dbReference type="AlphaFoldDB" id="X0W279"/>
<sequence length="62" mass="7129">MKEITVKITEDKEYKICIEKGILNNLSEHLSKVIENKRVIIITNSLVNNLYGAKLLSTLRKD</sequence>
<dbReference type="EMBL" id="BARS01034648">
    <property type="protein sequence ID" value="GAG24650.1"/>
    <property type="molecule type" value="Genomic_DNA"/>
</dbReference>
<evidence type="ECO:0008006" key="2">
    <source>
        <dbReference type="Google" id="ProtNLM"/>
    </source>
</evidence>
<name>X0W279_9ZZZZ</name>
<dbReference type="Gene3D" id="3.40.50.1970">
    <property type="match status" value="1"/>
</dbReference>
<protein>
    <recommendedName>
        <fullName evidence="2">3-dehydroquinate synthase domain-containing protein</fullName>
    </recommendedName>
</protein>
<feature type="non-terminal residue" evidence="1">
    <location>
        <position position="62"/>
    </location>
</feature>
<evidence type="ECO:0000313" key="1">
    <source>
        <dbReference type="EMBL" id="GAG24650.1"/>
    </source>
</evidence>
<reference evidence="1" key="1">
    <citation type="journal article" date="2014" name="Front. Microbiol.">
        <title>High frequency of phylogenetically diverse reductive dehalogenase-homologous genes in deep subseafloor sedimentary metagenomes.</title>
        <authorList>
            <person name="Kawai M."/>
            <person name="Futagami T."/>
            <person name="Toyoda A."/>
            <person name="Takaki Y."/>
            <person name="Nishi S."/>
            <person name="Hori S."/>
            <person name="Arai W."/>
            <person name="Tsubouchi T."/>
            <person name="Morono Y."/>
            <person name="Uchiyama I."/>
            <person name="Ito T."/>
            <person name="Fujiyama A."/>
            <person name="Inagaki F."/>
            <person name="Takami H."/>
        </authorList>
    </citation>
    <scope>NUCLEOTIDE SEQUENCE</scope>
    <source>
        <strain evidence="1">Expedition CK06-06</strain>
    </source>
</reference>
<dbReference type="SUPFAM" id="SSF56796">
    <property type="entry name" value="Dehydroquinate synthase-like"/>
    <property type="match status" value="1"/>
</dbReference>
<gene>
    <name evidence="1" type="ORF">S01H1_53503</name>
</gene>
<comment type="caution">
    <text evidence="1">The sequence shown here is derived from an EMBL/GenBank/DDBJ whole genome shotgun (WGS) entry which is preliminary data.</text>
</comment>
<organism evidence="1">
    <name type="scientific">marine sediment metagenome</name>
    <dbReference type="NCBI Taxonomy" id="412755"/>
    <lineage>
        <taxon>unclassified sequences</taxon>
        <taxon>metagenomes</taxon>
        <taxon>ecological metagenomes</taxon>
    </lineage>
</organism>
<accession>X0W279</accession>